<organism evidence="7 8">
    <name type="scientific">Pseudonocardia oroxyli</name>
    <dbReference type="NCBI Taxonomy" id="366584"/>
    <lineage>
        <taxon>Bacteria</taxon>
        <taxon>Bacillati</taxon>
        <taxon>Actinomycetota</taxon>
        <taxon>Actinomycetes</taxon>
        <taxon>Pseudonocardiales</taxon>
        <taxon>Pseudonocardiaceae</taxon>
        <taxon>Pseudonocardia</taxon>
    </lineage>
</organism>
<protein>
    <submittedName>
        <fullName evidence="7">Regulatory protein, luxR family</fullName>
    </submittedName>
</protein>
<dbReference type="STRING" id="366584.SAMN05216377_107231"/>
<keyword evidence="5" id="KW-0812">Transmembrane</keyword>
<dbReference type="InterPro" id="IPR000792">
    <property type="entry name" value="Tscrpt_reg_LuxR_C"/>
</dbReference>
<dbReference type="EMBL" id="FNBE01000007">
    <property type="protein sequence ID" value="SDF89608.1"/>
    <property type="molecule type" value="Genomic_DNA"/>
</dbReference>
<dbReference type="AlphaFoldDB" id="A0A1G7PTN5"/>
<keyword evidence="1" id="KW-0805">Transcription regulation</keyword>
<dbReference type="PANTHER" id="PTHR44688">
    <property type="entry name" value="DNA-BINDING TRANSCRIPTIONAL ACTIVATOR DEVR_DOSR"/>
    <property type="match status" value="1"/>
</dbReference>
<evidence type="ECO:0000259" key="6">
    <source>
        <dbReference type="PROSITE" id="PS50043"/>
    </source>
</evidence>
<dbReference type="Pfam" id="PF00196">
    <property type="entry name" value="GerE"/>
    <property type="match status" value="1"/>
</dbReference>
<feature type="compositionally biased region" description="Low complexity" evidence="4">
    <location>
        <begin position="332"/>
        <end position="344"/>
    </location>
</feature>
<accession>A0A1G7PTN5</accession>
<dbReference type="GO" id="GO:0003677">
    <property type="term" value="F:DNA binding"/>
    <property type="evidence" value="ECO:0007669"/>
    <property type="project" value="UniProtKB-KW"/>
</dbReference>
<evidence type="ECO:0000256" key="1">
    <source>
        <dbReference type="ARBA" id="ARBA00023015"/>
    </source>
</evidence>
<keyword evidence="3" id="KW-0804">Transcription</keyword>
<sequence length="437" mass="43036">MCRRLTGVTAAGPRARRAALPALAVGIVPAAALVVLGSTGRGGFATHPVGVLALVAAAALSPPALSVSLLAYLASAVLAVATEHPAAVAVWNAMWLVPLAVSQLTASAAVRRGRAWEHGLVLATTGAAALATLFLVAPDDPFAGVPQIAPEAWLVTLTPIGDAVSVLGLLTLLVLPIRLGRAALTSTGPARAQLGLAAAGTACAPLTVVFCLLLAVARNPGAVDPSTGSVAFLVALAGGAAVASTCARLAARSVAPGSLRLVVRALALAVALLVVTGVGTLLTAPGAGLAPTVAALAVAALAVVVVGGAWLGAARFADALAADSPDDPAPVPAHDSSSGSGSDPRSAHDPAPDPVGDLGPPAGPASPRAIPGLTPRENAVLELLAAGASNAGIAAQLVVSERTVDAHIRSVFGKLDLAQTPETNRRVQAARTWLDQH</sequence>
<feature type="transmembrane region" description="Helical" evidence="5">
    <location>
        <begin position="18"/>
        <end position="37"/>
    </location>
</feature>
<dbReference type="PANTHER" id="PTHR44688:SF16">
    <property type="entry name" value="DNA-BINDING TRANSCRIPTIONAL ACTIVATOR DEVR_DOSR"/>
    <property type="match status" value="1"/>
</dbReference>
<keyword evidence="8" id="KW-1185">Reference proteome</keyword>
<keyword evidence="5" id="KW-1133">Transmembrane helix</keyword>
<feature type="transmembrane region" description="Helical" evidence="5">
    <location>
        <begin position="49"/>
        <end position="74"/>
    </location>
</feature>
<feature type="transmembrane region" description="Helical" evidence="5">
    <location>
        <begin position="118"/>
        <end position="137"/>
    </location>
</feature>
<feature type="transmembrane region" description="Helical" evidence="5">
    <location>
        <begin position="288"/>
        <end position="311"/>
    </location>
</feature>
<feature type="transmembrane region" description="Helical" evidence="5">
    <location>
        <begin position="86"/>
        <end position="106"/>
    </location>
</feature>
<dbReference type="CDD" id="cd06170">
    <property type="entry name" value="LuxR_C_like"/>
    <property type="match status" value="1"/>
</dbReference>
<evidence type="ECO:0000313" key="8">
    <source>
        <dbReference type="Proteomes" id="UP000198967"/>
    </source>
</evidence>
<dbReference type="GO" id="GO:0006355">
    <property type="term" value="P:regulation of DNA-templated transcription"/>
    <property type="evidence" value="ECO:0007669"/>
    <property type="project" value="InterPro"/>
</dbReference>
<dbReference type="InterPro" id="IPR036388">
    <property type="entry name" value="WH-like_DNA-bd_sf"/>
</dbReference>
<keyword evidence="5" id="KW-0472">Membrane</keyword>
<keyword evidence="2" id="KW-0238">DNA-binding</keyword>
<proteinExistence type="predicted"/>
<feature type="transmembrane region" description="Helical" evidence="5">
    <location>
        <begin position="261"/>
        <end position="282"/>
    </location>
</feature>
<dbReference type="PROSITE" id="PS00622">
    <property type="entry name" value="HTH_LUXR_1"/>
    <property type="match status" value="1"/>
</dbReference>
<dbReference type="SUPFAM" id="SSF46894">
    <property type="entry name" value="C-terminal effector domain of the bipartite response regulators"/>
    <property type="match status" value="1"/>
</dbReference>
<feature type="transmembrane region" description="Helical" evidence="5">
    <location>
        <begin position="152"/>
        <end position="175"/>
    </location>
</feature>
<reference evidence="7 8" key="1">
    <citation type="submission" date="2016-10" db="EMBL/GenBank/DDBJ databases">
        <authorList>
            <person name="de Groot N.N."/>
        </authorList>
    </citation>
    <scope>NUCLEOTIDE SEQUENCE [LARGE SCALE GENOMIC DNA]</scope>
    <source>
        <strain evidence="7 8">CGMCC 4.3143</strain>
    </source>
</reference>
<feature type="transmembrane region" description="Helical" evidence="5">
    <location>
        <begin position="229"/>
        <end position="249"/>
    </location>
</feature>
<evidence type="ECO:0000256" key="4">
    <source>
        <dbReference type="SAM" id="MobiDB-lite"/>
    </source>
</evidence>
<dbReference type="SMART" id="SM00421">
    <property type="entry name" value="HTH_LUXR"/>
    <property type="match status" value="1"/>
</dbReference>
<gene>
    <name evidence="7" type="ORF">SAMN05216377_107231</name>
</gene>
<dbReference type="PROSITE" id="PS50043">
    <property type="entry name" value="HTH_LUXR_2"/>
    <property type="match status" value="1"/>
</dbReference>
<dbReference type="InterPro" id="IPR016032">
    <property type="entry name" value="Sig_transdc_resp-reg_C-effctor"/>
</dbReference>
<evidence type="ECO:0000256" key="3">
    <source>
        <dbReference type="ARBA" id="ARBA00023163"/>
    </source>
</evidence>
<name>A0A1G7PTN5_PSEOR</name>
<dbReference type="Proteomes" id="UP000198967">
    <property type="component" value="Unassembled WGS sequence"/>
</dbReference>
<feature type="domain" description="HTH luxR-type" evidence="6">
    <location>
        <begin position="366"/>
        <end position="431"/>
    </location>
</feature>
<feature type="transmembrane region" description="Helical" evidence="5">
    <location>
        <begin position="196"/>
        <end position="217"/>
    </location>
</feature>
<evidence type="ECO:0000256" key="5">
    <source>
        <dbReference type="SAM" id="Phobius"/>
    </source>
</evidence>
<dbReference type="PRINTS" id="PR00038">
    <property type="entry name" value="HTHLUXR"/>
</dbReference>
<feature type="region of interest" description="Disordered" evidence="4">
    <location>
        <begin position="324"/>
        <end position="372"/>
    </location>
</feature>
<dbReference type="Gene3D" id="1.10.10.10">
    <property type="entry name" value="Winged helix-like DNA-binding domain superfamily/Winged helix DNA-binding domain"/>
    <property type="match status" value="1"/>
</dbReference>
<evidence type="ECO:0000256" key="2">
    <source>
        <dbReference type="ARBA" id="ARBA00023125"/>
    </source>
</evidence>
<evidence type="ECO:0000313" key="7">
    <source>
        <dbReference type="EMBL" id="SDF89608.1"/>
    </source>
</evidence>